<sequence length="100" mass="11005">MAPPMPGWQTMDPRESIKRSGLDVGVPWLAVRHRPSLIASRLGGLERETEARSRDGIGRARAKEGGWGRGGKNEKEEQEKEEEEEEGEGGGIENPALDEL</sequence>
<feature type="compositionally biased region" description="Basic and acidic residues" evidence="1">
    <location>
        <begin position="44"/>
        <end position="78"/>
    </location>
</feature>
<gene>
    <name evidence="2" type="ORF">TESG_02644</name>
</gene>
<accession>F2RUT7</accession>
<reference evidence="3" key="1">
    <citation type="journal article" date="2012" name="MBio">
        <title>Comparative genome analysis of Trichophyton rubrum and related dermatophytes reveals candidate genes involved in infection.</title>
        <authorList>
            <person name="Martinez D.A."/>
            <person name="Oliver B.G."/>
            <person name="Graeser Y."/>
            <person name="Goldberg J.M."/>
            <person name="Li W."/>
            <person name="Martinez-Rossi N.M."/>
            <person name="Monod M."/>
            <person name="Shelest E."/>
            <person name="Barton R.C."/>
            <person name="Birch E."/>
            <person name="Brakhage A.A."/>
            <person name="Chen Z."/>
            <person name="Gurr S.J."/>
            <person name="Heiman D."/>
            <person name="Heitman J."/>
            <person name="Kosti I."/>
            <person name="Rossi A."/>
            <person name="Saif S."/>
            <person name="Samalova M."/>
            <person name="Saunders C.W."/>
            <person name="Shea T."/>
            <person name="Summerbell R.C."/>
            <person name="Xu J."/>
            <person name="Young S."/>
            <person name="Zeng Q."/>
            <person name="Birren B.W."/>
            <person name="Cuomo C.A."/>
            <person name="White T.C."/>
        </authorList>
    </citation>
    <scope>NUCLEOTIDE SEQUENCE [LARGE SCALE GENOMIC DNA]</scope>
    <source>
        <strain evidence="3">CBS 112818</strain>
    </source>
</reference>
<feature type="region of interest" description="Disordered" evidence="1">
    <location>
        <begin position="39"/>
        <end position="100"/>
    </location>
</feature>
<organism evidence="2 3">
    <name type="scientific">Trichophyton tonsurans (strain CBS 112818)</name>
    <name type="common">Scalp ringworm fungus</name>
    <dbReference type="NCBI Taxonomy" id="647933"/>
    <lineage>
        <taxon>Eukaryota</taxon>
        <taxon>Fungi</taxon>
        <taxon>Dikarya</taxon>
        <taxon>Ascomycota</taxon>
        <taxon>Pezizomycotina</taxon>
        <taxon>Eurotiomycetes</taxon>
        <taxon>Eurotiomycetidae</taxon>
        <taxon>Onygenales</taxon>
        <taxon>Arthrodermataceae</taxon>
        <taxon>Trichophyton</taxon>
    </lineage>
</organism>
<evidence type="ECO:0000313" key="2">
    <source>
        <dbReference type="EMBL" id="EGD95151.1"/>
    </source>
</evidence>
<dbReference type="EMBL" id="GG698486">
    <property type="protein sequence ID" value="EGD95151.1"/>
    <property type="molecule type" value="Genomic_DNA"/>
</dbReference>
<name>F2RUT7_TRIT1</name>
<proteinExistence type="predicted"/>
<protein>
    <submittedName>
        <fullName evidence="2">Uncharacterized protein</fullName>
    </submittedName>
</protein>
<dbReference type="Proteomes" id="UP000009172">
    <property type="component" value="Unassembled WGS sequence"/>
</dbReference>
<dbReference type="HOGENOM" id="CLU_2308109_0_0_1"/>
<evidence type="ECO:0000313" key="3">
    <source>
        <dbReference type="Proteomes" id="UP000009172"/>
    </source>
</evidence>
<feature type="compositionally biased region" description="Acidic residues" evidence="1">
    <location>
        <begin position="79"/>
        <end position="88"/>
    </location>
</feature>
<evidence type="ECO:0000256" key="1">
    <source>
        <dbReference type="SAM" id="MobiDB-lite"/>
    </source>
</evidence>
<dbReference type="AlphaFoldDB" id="F2RUT7"/>
<keyword evidence="3" id="KW-1185">Reference proteome</keyword>